<keyword evidence="2" id="KW-1185">Reference proteome</keyword>
<dbReference type="Proteomes" id="UP000696573">
    <property type="component" value="Unassembled WGS sequence"/>
</dbReference>
<reference evidence="1" key="1">
    <citation type="submission" date="2021-10" db="EMBL/GenBank/DDBJ databases">
        <authorList>
            <person name="Piombo E."/>
        </authorList>
    </citation>
    <scope>NUCLEOTIDE SEQUENCE</scope>
</reference>
<protein>
    <submittedName>
        <fullName evidence="1">Uncharacterized protein</fullName>
    </submittedName>
</protein>
<accession>A0A9N9VWQ7</accession>
<name>A0A9N9VWQ7_9HYPO</name>
<comment type="caution">
    <text evidence="1">The sequence shown here is derived from an EMBL/GenBank/DDBJ whole genome shotgun (WGS) entry which is preliminary data.</text>
</comment>
<dbReference type="PANTHER" id="PTHR33567">
    <property type="entry name" value="CHROMATE ION TRANSPORTER (EUROFUNG)"/>
    <property type="match status" value="1"/>
</dbReference>
<dbReference type="EMBL" id="CABFNQ020000758">
    <property type="protein sequence ID" value="CAH0037174.1"/>
    <property type="molecule type" value="Genomic_DNA"/>
</dbReference>
<dbReference type="OrthoDB" id="2160638at2759"/>
<gene>
    <name evidence="1" type="ORF">CRHIZ90672A_00010597</name>
</gene>
<organism evidence="1 2">
    <name type="scientific">Clonostachys rhizophaga</name>
    <dbReference type="NCBI Taxonomy" id="160324"/>
    <lineage>
        <taxon>Eukaryota</taxon>
        <taxon>Fungi</taxon>
        <taxon>Dikarya</taxon>
        <taxon>Ascomycota</taxon>
        <taxon>Pezizomycotina</taxon>
        <taxon>Sordariomycetes</taxon>
        <taxon>Hypocreomycetidae</taxon>
        <taxon>Hypocreales</taxon>
        <taxon>Bionectriaceae</taxon>
        <taxon>Clonostachys</taxon>
    </lineage>
</organism>
<sequence length="177" mass="19678">MPYSQVLTLAAVQLSEKAITDRLTRVLVFLSAAAGMLYKALWYFPLLMLIAGCTAVVYDFRWLHGPVERIVGIIKGEGPLWLAEDKFDNLAPASITVMPLVFVGNAYTYPSQHYMTPTGVVDTHNMEDDQSQGLAGLEQYEDGYPLVCNTGTSHDLIKSIEGSQMEDFTLQDHDEWG</sequence>
<evidence type="ECO:0000313" key="1">
    <source>
        <dbReference type="EMBL" id="CAH0037174.1"/>
    </source>
</evidence>
<evidence type="ECO:0000313" key="2">
    <source>
        <dbReference type="Proteomes" id="UP000696573"/>
    </source>
</evidence>
<proteinExistence type="predicted"/>
<dbReference type="AlphaFoldDB" id="A0A9N9VWQ7"/>
<dbReference type="PANTHER" id="PTHR33567:SF3">
    <property type="entry name" value="CHROMATE ION TRANSPORTER (EUROFUNG)"/>
    <property type="match status" value="1"/>
</dbReference>